<dbReference type="KEGG" id="dez:DKM44_03765"/>
<dbReference type="Pfam" id="PF17957">
    <property type="entry name" value="Big_7"/>
    <property type="match status" value="1"/>
</dbReference>
<evidence type="ECO:0000256" key="1">
    <source>
        <dbReference type="SAM" id="SignalP"/>
    </source>
</evidence>
<dbReference type="RefSeq" id="WP_109825552.1">
    <property type="nucleotide sequence ID" value="NZ_CP029494.1"/>
</dbReference>
<evidence type="ECO:0000313" key="2">
    <source>
        <dbReference type="EMBL" id="AWN22462.1"/>
    </source>
</evidence>
<reference evidence="2 3" key="1">
    <citation type="submission" date="2018-05" db="EMBL/GenBank/DDBJ databases">
        <title>Complete Genome Sequence of Deinococcus sp. strain 17bor-2.</title>
        <authorList>
            <person name="Srinivasan S."/>
        </authorList>
    </citation>
    <scope>NUCLEOTIDE SEQUENCE [LARGE SCALE GENOMIC DNA]</scope>
    <source>
        <strain evidence="2 3">17bor-2</strain>
    </source>
</reference>
<keyword evidence="3" id="KW-1185">Reference proteome</keyword>
<evidence type="ECO:0000313" key="3">
    <source>
        <dbReference type="Proteomes" id="UP000245368"/>
    </source>
</evidence>
<proteinExistence type="predicted"/>
<accession>A0A2Z3JBP8</accession>
<dbReference type="Proteomes" id="UP000245368">
    <property type="component" value="Chromosome"/>
</dbReference>
<evidence type="ECO:0008006" key="4">
    <source>
        <dbReference type="Google" id="ProtNLM"/>
    </source>
</evidence>
<feature type="signal peptide" evidence="1">
    <location>
        <begin position="1"/>
        <end position="28"/>
    </location>
</feature>
<name>A0A2Z3JBP8_9DEIO</name>
<dbReference type="AlphaFoldDB" id="A0A2Z3JBP8"/>
<dbReference type="Gene3D" id="2.60.40.10">
    <property type="entry name" value="Immunoglobulins"/>
    <property type="match status" value="1"/>
</dbReference>
<feature type="chain" id="PRO_5016329177" description="Bacterial Ig-like domain-containing protein" evidence="1">
    <location>
        <begin position="29"/>
        <end position="145"/>
    </location>
</feature>
<dbReference type="EMBL" id="CP029494">
    <property type="protein sequence ID" value="AWN22462.1"/>
    <property type="molecule type" value="Genomic_DNA"/>
</dbReference>
<organism evidence="2 3">
    <name type="scientific">Deinococcus irradiatisoli</name>
    <dbReference type="NCBI Taxonomy" id="2202254"/>
    <lineage>
        <taxon>Bacteria</taxon>
        <taxon>Thermotogati</taxon>
        <taxon>Deinococcota</taxon>
        <taxon>Deinococci</taxon>
        <taxon>Deinococcales</taxon>
        <taxon>Deinococcaceae</taxon>
        <taxon>Deinococcus</taxon>
    </lineage>
</organism>
<keyword evidence="1" id="KW-0732">Signal</keyword>
<dbReference type="OrthoDB" id="72419at2"/>
<dbReference type="PROSITE" id="PS51257">
    <property type="entry name" value="PROKAR_LIPOPROTEIN"/>
    <property type="match status" value="1"/>
</dbReference>
<protein>
    <recommendedName>
        <fullName evidence="4">Bacterial Ig-like domain-containing protein</fullName>
    </recommendedName>
</protein>
<dbReference type="InterPro" id="IPR013783">
    <property type="entry name" value="Ig-like_fold"/>
</dbReference>
<sequence length="145" mass="14540">MKPAAVHFKFVLLGAVLTLGLAACHTSAPPPPAGDTQPPSVTLTAAPTTLTTAGPVSLTATASDNVGVSKVEFYDGATKLGEVSAAPYTFNDSPSSNGTHAYSAKAYDAAGNVGVSGVQNVSVTIVSGPTGGLWDTSTWDNALFE</sequence>
<gene>
    <name evidence="2" type="ORF">DKM44_03765</name>
</gene>